<name>A7SUE2_NEMVE</name>
<reference evidence="1 2" key="1">
    <citation type="journal article" date="2007" name="Science">
        <title>Sea anemone genome reveals ancestral eumetazoan gene repertoire and genomic organization.</title>
        <authorList>
            <person name="Putnam N.H."/>
            <person name="Srivastava M."/>
            <person name="Hellsten U."/>
            <person name="Dirks B."/>
            <person name="Chapman J."/>
            <person name="Salamov A."/>
            <person name="Terry A."/>
            <person name="Shapiro H."/>
            <person name="Lindquist E."/>
            <person name="Kapitonov V.V."/>
            <person name="Jurka J."/>
            <person name="Genikhovich G."/>
            <person name="Grigoriev I.V."/>
            <person name="Lucas S.M."/>
            <person name="Steele R.E."/>
            <person name="Finnerty J.R."/>
            <person name="Technau U."/>
            <person name="Martindale M.Q."/>
            <person name="Rokhsar D.S."/>
        </authorList>
    </citation>
    <scope>NUCLEOTIDE SEQUENCE [LARGE SCALE GENOMIC DNA]</scope>
    <source>
        <strain evidence="2">CH2 X CH6</strain>
    </source>
</reference>
<protein>
    <submittedName>
        <fullName evidence="1">Uncharacterized protein</fullName>
    </submittedName>
</protein>
<dbReference type="OrthoDB" id="5960871at2759"/>
<dbReference type="PhylomeDB" id="A7SUE2"/>
<dbReference type="EMBL" id="DS469812">
    <property type="protein sequence ID" value="EDO32660.1"/>
    <property type="molecule type" value="Genomic_DNA"/>
</dbReference>
<dbReference type="GO" id="GO:0000963">
    <property type="term" value="P:mitochondrial RNA processing"/>
    <property type="evidence" value="ECO:0000318"/>
    <property type="project" value="GO_Central"/>
</dbReference>
<dbReference type="GO" id="GO:0035770">
    <property type="term" value="C:ribonucleoprotein granule"/>
    <property type="evidence" value="ECO:0000318"/>
    <property type="project" value="GO_Central"/>
</dbReference>
<dbReference type="Proteomes" id="UP000001593">
    <property type="component" value="Unassembled WGS sequence"/>
</dbReference>
<organism evidence="1 2">
    <name type="scientific">Nematostella vectensis</name>
    <name type="common">Starlet sea anemone</name>
    <dbReference type="NCBI Taxonomy" id="45351"/>
    <lineage>
        <taxon>Eukaryota</taxon>
        <taxon>Metazoa</taxon>
        <taxon>Cnidaria</taxon>
        <taxon>Anthozoa</taxon>
        <taxon>Hexacorallia</taxon>
        <taxon>Actiniaria</taxon>
        <taxon>Edwardsiidae</taxon>
        <taxon>Nematostella</taxon>
    </lineage>
</organism>
<dbReference type="InParanoid" id="A7SUE2"/>
<dbReference type="GO" id="GO:0044528">
    <property type="term" value="P:regulation of mitochondrial mRNA stability"/>
    <property type="evidence" value="ECO:0000318"/>
    <property type="project" value="GO_Central"/>
</dbReference>
<evidence type="ECO:0000313" key="2">
    <source>
        <dbReference type="Proteomes" id="UP000001593"/>
    </source>
</evidence>
<evidence type="ECO:0000313" key="1">
    <source>
        <dbReference type="EMBL" id="EDO32660.1"/>
    </source>
</evidence>
<dbReference type="HOGENOM" id="CLU_674941_0_0_1"/>
<gene>
    <name evidence="1" type="ORF">NEMVEDRAFT_v1g247465</name>
</gene>
<dbReference type="KEGG" id="nve:5503822"/>
<dbReference type="AlphaFoldDB" id="A7SUE2"/>
<dbReference type="GO" id="GO:0003723">
    <property type="term" value="F:RNA binding"/>
    <property type="evidence" value="ECO:0000318"/>
    <property type="project" value="GO_Central"/>
</dbReference>
<sequence>MSNIYHLKYSNGEYFDFLNRKIQKCYLNSAARKKLEKIHAKREDEMVRSQELLRKLRKKKLEGLSQNPLPLDVQFGKKLKHMTHIRRIISLFHVKKHSQEMSLENMVTMLKIISGLFVSHPKQRELLLGNEFHCQLLQEIIQRVVSSCDQCTASQLCDSLVALARLGDKNMSAYSEFEHAVLLNGLRQFSPDEIGLVCWGFSKAGYKPIDLYSKVSAEVEAREIVVFSTTSLCQIEWAFVEKGITADRLLLRIGEEVLSRDFASFGPENLAMLGFGYSLVNIEPVSSNILRQIEAEVNTNPELKKFPTYDLVTITSALLRAHNLDRKTFRKLESVLVTRRDFSETTPKERLDELYYLIKAGPFFLAEIAKILETVLYPNVLNSVFDIFYRPRRSWKEKVLKQSIFKVY</sequence>
<accession>A7SUE2</accession>
<proteinExistence type="predicted"/>
<dbReference type="GO" id="GO:0005759">
    <property type="term" value="C:mitochondrial matrix"/>
    <property type="evidence" value="ECO:0000318"/>
    <property type="project" value="GO_Central"/>
</dbReference>
<dbReference type="OMA" id="NMSAYSE"/>
<keyword evidence="2" id="KW-1185">Reference proteome</keyword>